<dbReference type="VEuPathDB" id="FungiDB:VP01_2056g3"/>
<accession>A0A0L6VAY6</accession>
<feature type="repeat" description="RCC1" evidence="2">
    <location>
        <begin position="226"/>
        <end position="276"/>
    </location>
</feature>
<keyword evidence="4" id="KW-1185">Reference proteome</keyword>
<dbReference type="STRING" id="27349.A0A0L6VAY6"/>
<dbReference type="Gene3D" id="2.130.10.30">
    <property type="entry name" value="Regulator of chromosome condensation 1/beta-lactamase-inhibitor protein II"/>
    <property type="match status" value="1"/>
</dbReference>
<feature type="repeat" description="RCC1" evidence="2">
    <location>
        <begin position="277"/>
        <end position="339"/>
    </location>
</feature>
<organism evidence="3 4">
    <name type="scientific">Puccinia sorghi</name>
    <dbReference type="NCBI Taxonomy" id="27349"/>
    <lineage>
        <taxon>Eukaryota</taxon>
        <taxon>Fungi</taxon>
        <taxon>Dikarya</taxon>
        <taxon>Basidiomycota</taxon>
        <taxon>Pucciniomycotina</taxon>
        <taxon>Pucciniomycetes</taxon>
        <taxon>Pucciniales</taxon>
        <taxon>Pucciniaceae</taxon>
        <taxon>Puccinia</taxon>
    </lineage>
</organism>
<keyword evidence="1" id="KW-0677">Repeat</keyword>
<dbReference type="PANTHER" id="PTHR22870">
    <property type="entry name" value="REGULATOR OF CHROMOSOME CONDENSATION"/>
    <property type="match status" value="1"/>
</dbReference>
<dbReference type="PANTHER" id="PTHR22870:SF445">
    <property type="match status" value="1"/>
</dbReference>
<evidence type="ECO:0000313" key="4">
    <source>
        <dbReference type="Proteomes" id="UP000037035"/>
    </source>
</evidence>
<sequence length="347" mass="37694">MPAVEAWAFGSNLFNQLDPDENNNNNKKKKIANLLKHFPNNLIKSFHVLHLADSQTLVQYTTNEEPEQACLEIWGFNEDAPMKHRQRVADGALSHPLDQIQEWHGRTTIVGYLSRDGTLRPFAMSSHDEEKPAAPGINIPRYRTLTISDNGQVLAAPLDASSSSHTHHSFQLWSSFHELLMPGAKPIRSFNLIASAGETEIQLSSGAAHFLILTHTPIAVDGEYHSSVYGFGDNRFGQIGIGTRSAWVEEPQKLETLEGTMRIDCGLLHSVAVGGDGTLYTFGDNRKGQCGVVDSNANTPLDTAAPVLVDLGGNGQAGTIIDVRDARCGSQHTAALAHNGLWLTGSS</sequence>
<evidence type="ECO:0000313" key="3">
    <source>
        <dbReference type="EMBL" id="KNZ57854.1"/>
    </source>
</evidence>
<proteinExistence type="predicted"/>
<evidence type="ECO:0000256" key="1">
    <source>
        <dbReference type="ARBA" id="ARBA00022737"/>
    </source>
</evidence>
<protein>
    <submittedName>
        <fullName evidence="3">Uncharacterized protein</fullName>
    </submittedName>
</protein>
<dbReference type="PROSITE" id="PS50012">
    <property type="entry name" value="RCC1_3"/>
    <property type="match status" value="2"/>
</dbReference>
<dbReference type="Pfam" id="PF00415">
    <property type="entry name" value="RCC1"/>
    <property type="match status" value="2"/>
</dbReference>
<dbReference type="InterPro" id="IPR009091">
    <property type="entry name" value="RCC1/BLIP-II"/>
</dbReference>
<dbReference type="InterPro" id="IPR000408">
    <property type="entry name" value="Reg_chr_condens"/>
</dbReference>
<dbReference type="AlphaFoldDB" id="A0A0L6VAY6"/>
<reference evidence="3 4" key="1">
    <citation type="submission" date="2015-08" db="EMBL/GenBank/DDBJ databases">
        <title>Next Generation Sequencing and Analysis of the Genome of Puccinia sorghi L Schw, the Causal Agent of Maize Common Rust.</title>
        <authorList>
            <person name="Rochi L."/>
            <person name="Burguener G."/>
            <person name="Darino M."/>
            <person name="Turjanski A."/>
            <person name="Kreff E."/>
            <person name="Dieguez M.J."/>
            <person name="Sacco F."/>
        </authorList>
    </citation>
    <scope>NUCLEOTIDE SEQUENCE [LARGE SCALE GENOMIC DNA]</scope>
    <source>
        <strain evidence="3 4">RO10H11247</strain>
    </source>
</reference>
<dbReference type="OrthoDB" id="5370059at2759"/>
<gene>
    <name evidence="3" type="ORF">VP01_2056g3</name>
</gene>
<dbReference type="Proteomes" id="UP000037035">
    <property type="component" value="Unassembled WGS sequence"/>
</dbReference>
<evidence type="ECO:0000256" key="2">
    <source>
        <dbReference type="PROSITE-ProRule" id="PRU00235"/>
    </source>
</evidence>
<comment type="caution">
    <text evidence="3">The sequence shown here is derived from an EMBL/GenBank/DDBJ whole genome shotgun (WGS) entry which is preliminary data.</text>
</comment>
<name>A0A0L6VAY6_9BASI</name>
<dbReference type="EMBL" id="LAVV01006900">
    <property type="protein sequence ID" value="KNZ57854.1"/>
    <property type="molecule type" value="Genomic_DNA"/>
</dbReference>
<dbReference type="SUPFAM" id="SSF50985">
    <property type="entry name" value="RCC1/BLIP-II"/>
    <property type="match status" value="1"/>
</dbReference>
<dbReference type="InterPro" id="IPR051210">
    <property type="entry name" value="Ub_ligase/GEF_domain"/>
</dbReference>